<keyword evidence="4" id="KW-1185">Reference proteome</keyword>
<feature type="domain" description="Cas12f1-like TNB" evidence="2">
    <location>
        <begin position="5"/>
        <end position="68"/>
    </location>
</feature>
<evidence type="ECO:0000256" key="1">
    <source>
        <dbReference type="ARBA" id="ARBA00023125"/>
    </source>
</evidence>
<dbReference type="AlphaFoldDB" id="A0A9X0RB70"/>
<organism evidence="3 4">
    <name type="scientific">Vibrio metschnikovii</name>
    <dbReference type="NCBI Taxonomy" id="28172"/>
    <lineage>
        <taxon>Bacteria</taxon>
        <taxon>Pseudomonadati</taxon>
        <taxon>Pseudomonadota</taxon>
        <taxon>Gammaproteobacteria</taxon>
        <taxon>Vibrionales</taxon>
        <taxon>Vibrionaceae</taxon>
        <taxon>Vibrio</taxon>
    </lineage>
</organism>
<evidence type="ECO:0000313" key="4">
    <source>
        <dbReference type="Proteomes" id="UP000615796"/>
    </source>
</evidence>
<gene>
    <name evidence="3" type="ORF">H8Q88_20180</name>
</gene>
<evidence type="ECO:0000259" key="2">
    <source>
        <dbReference type="Pfam" id="PF07282"/>
    </source>
</evidence>
<keyword evidence="1" id="KW-0238">DNA-binding</keyword>
<dbReference type="InterPro" id="IPR010095">
    <property type="entry name" value="Cas12f1-like_TNB"/>
</dbReference>
<accession>A0A9X0RB70</accession>
<comment type="caution">
    <text evidence="3">The sequence shown here is derived from an EMBL/GenBank/DDBJ whole genome shotgun (WGS) entry which is preliminary data.</text>
</comment>
<dbReference type="EMBL" id="JACRUP010000028">
    <property type="protein sequence ID" value="MBC5853199.1"/>
    <property type="molecule type" value="Genomic_DNA"/>
</dbReference>
<sequence length="90" mass="9903">MQRFLMDFCKYKQQWKNGMVLKVDPKGTSQTCSCCGHKSKANRLSQSEFVCEKCGLTINADDNASLNILASGNGVLACGNSNSLEFCKQE</sequence>
<dbReference type="Proteomes" id="UP000615796">
    <property type="component" value="Unassembled WGS sequence"/>
</dbReference>
<dbReference type="GO" id="GO:0003677">
    <property type="term" value="F:DNA binding"/>
    <property type="evidence" value="ECO:0007669"/>
    <property type="project" value="UniProtKB-KW"/>
</dbReference>
<proteinExistence type="predicted"/>
<reference evidence="3" key="1">
    <citation type="submission" date="2020-08" db="EMBL/GenBank/DDBJ databases">
        <title>Genome Sequencing and Pan-Genome Analysis of Migratory bird Vibrio Strains, Inner Mongolia.</title>
        <authorList>
            <person name="Zheng L."/>
        </authorList>
    </citation>
    <scope>NUCLEOTIDE SEQUENCE</scope>
    <source>
        <strain evidence="3">M13F</strain>
    </source>
</reference>
<protein>
    <submittedName>
        <fullName evidence="3">Transposase</fullName>
    </submittedName>
</protein>
<dbReference type="Pfam" id="PF07282">
    <property type="entry name" value="Cas12f1-like_TNB"/>
    <property type="match status" value="1"/>
</dbReference>
<name>A0A9X0RB70_VIBME</name>
<evidence type="ECO:0000313" key="3">
    <source>
        <dbReference type="EMBL" id="MBC5853199.1"/>
    </source>
</evidence>